<evidence type="ECO:0000256" key="2">
    <source>
        <dbReference type="ARBA" id="ARBA00023157"/>
    </source>
</evidence>
<organism evidence="6 7">
    <name type="scientific">Scomber scombrus</name>
    <name type="common">Atlantic mackerel</name>
    <name type="synonym">Scomber vernalis</name>
    <dbReference type="NCBI Taxonomy" id="13677"/>
    <lineage>
        <taxon>Eukaryota</taxon>
        <taxon>Metazoa</taxon>
        <taxon>Chordata</taxon>
        <taxon>Craniata</taxon>
        <taxon>Vertebrata</taxon>
        <taxon>Euteleostomi</taxon>
        <taxon>Actinopterygii</taxon>
        <taxon>Neopterygii</taxon>
        <taxon>Teleostei</taxon>
        <taxon>Neoteleostei</taxon>
        <taxon>Acanthomorphata</taxon>
        <taxon>Pelagiaria</taxon>
        <taxon>Scombriformes</taxon>
        <taxon>Scombridae</taxon>
        <taxon>Scomber</taxon>
    </lineage>
</organism>
<dbReference type="PROSITE" id="PS51233">
    <property type="entry name" value="VWFD"/>
    <property type="match status" value="4"/>
</dbReference>
<sequence length="1745" mass="193040">MKGLVCCVVGLLLGGLCSALPAGREFATSFMHNVGNDGRETRFLVEVAALPTSQGSTKVKVTAMGQVYEKEIDPGKSVPFKMPDSVEMKGSTKSHQTVLVEASQDVTVMSLNFKEFTADTSVVYPVKQWGTEYIIFTPTSSSQSSALKEFSITNYKEANTVEVFLQGSVTFQGKHYRKGSKMTIKLDTFESVQIQSQDKLSGTKVLSRLPVAVSSGHSCVQVDTSCNHVYEQLLPVNSWGKEFIIAPLPYHYTFSSASDSVFVQASQPTNITINVGGKVKNYKMFSGQTLKLESKWPQAVYLTANKGIQVLFLFNGGPEYANKYYDPFLMTILPISQFSTSYALEGQKDFYNHILVVAKSKDLSGIKIDPKPESFKFSWEKVDGTDYSWSEVYYSTGMNLYEISHPNSPFGVYSYGVALANGYGSPAAADPAEKHDCSTMKCSENEICQMKGKSPTCVKKPPVTGTCWAMGDPHYRTFDGNYYNFMGSCTYTMVKNCHVDGQHPAFEVDAKNDKLSGSNVTFVGKVIIKAYEYTITMMRSEFGLVRMDHTLWNLPINLDNGKVKLSQSGLSVLVETDFGMTVQYDWKEYLVITVPGSFSGKVCGLCGNFNSKKEDDLVTPTGSQAKNVVALGKSWKVPSEPDDAQCQDHFNGQSDICDNDSFFDTLTDKMFCGLLTHIMDGPLSDCHAVIDPKIFHEICLYDVCMGEGMKSFLCNTLQVYGDACQRAGVKIYDWRKLARCCRYVEAGESFFSDDHCTKKCTCNPTTKTVDCKNPGCPKGYECKLADGLIGCHPMASAECSMTDGPHFETFDGKDYNFQGTCVYQLAGVCSKDPSLQHFEVLVQNDASSKTASSGAKLVEVKVYGNSIVITRRHKGVVLINGEITNLPITQLKHITVQLVGESAEIKTDFGLQVSYNWGSTVHVKVPGTYTDAMCGLCGNFNHNPKDDLKLKNGKQASSVEELGKDWRVAEIPGCVDGCKNESNCPSCDITQKQKYVSDRYCGLIIKSDGPFRECHAIINPDSIFKSCVYDMCLYNVKKGSWCSHLRQYTIKCQQKQINVPQWRSKDFCPISRMIHPENSKYEHCGNVCHATCATGLPPRGCKRPCEEAWVCKDGFLLSGSKCVPFDQCGCMYKGNYYLKGQSFLSADCRQKCTCDGTMQCEPHACGKFEMCAKKKNVLSCQPVGNGTCTVSGDPHYKTFDNKYYDFQGTCTYTAAESCHLEGTQLNKWSVVVENEKWTRTNTPNLSVAKLVAVEVYGHTLILRRNQLNTVMLDGYLTSIPLNINDGQIEVFQEGFHYAITTDFGLNVTYDLVYRVTVTVPGNYKDKTCGLCGNFNDNKADEFQLPNGDVTKNLQTFGEAWKVAVLGVVCDNGCSGDQCPKCDSTQKKIFEKDCEIIRDPHGPFATCQSRLNPEPYYRDCVYDVCMSHGSRDILCHSVSAYMTDCQTVGVRINNWRTKEFCPITCPANSHYEICAETCNTPCPGLTDIIDCPTTCAEGCTCNNGYYYNGTGCVAQDECSCYHNGRTYKIGESVLADNCQQRCTCMKSGEVECDNFSCNVAEECQIEKGIMGCHPKQCSVVAGASMTLFSGTSGTITIMGAYEIIAHCDDSAADWFRVVAKLQECSVTGVKSVVAVYIYFNEMSVTVNDKQDTWVNGKKVTLPSMHKNSVSVRVSEKTVVVEETSRFKLFYSSTQEIIVTVSDSMAGKVCGACNKLVPLKDTMNFEQDTMQEYMAAFAAEDFPTCEL</sequence>
<dbReference type="SMART" id="SM00215">
    <property type="entry name" value="VWC_out"/>
    <property type="match status" value="3"/>
</dbReference>
<dbReference type="InterPro" id="IPR035234">
    <property type="entry name" value="IgGFc-bd_N"/>
</dbReference>
<dbReference type="Pfam" id="PF00094">
    <property type="entry name" value="VWD"/>
    <property type="match status" value="4"/>
</dbReference>
<dbReference type="InterPro" id="IPR001007">
    <property type="entry name" value="VWF_dom"/>
</dbReference>
<dbReference type="Pfam" id="PF01826">
    <property type="entry name" value="TIL"/>
    <property type="match status" value="2"/>
</dbReference>
<keyword evidence="7" id="KW-1185">Reference proteome</keyword>
<keyword evidence="1" id="KW-0677">Repeat</keyword>
<dbReference type="InterPro" id="IPR002919">
    <property type="entry name" value="TIL_dom"/>
</dbReference>
<dbReference type="InterPro" id="IPR014853">
    <property type="entry name" value="VWF/SSPO/ZAN-like_Cys-rich_dom"/>
</dbReference>
<evidence type="ECO:0000313" key="7">
    <source>
        <dbReference type="Proteomes" id="UP001314229"/>
    </source>
</evidence>
<dbReference type="SUPFAM" id="SSF57567">
    <property type="entry name" value="Serine protease inhibitors"/>
    <property type="match status" value="2"/>
</dbReference>
<accession>A0AAV1MRC7</accession>
<evidence type="ECO:0000256" key="1">
    <source>
        <dbReference type="ARBA" id="ARBA00022737"/>
    </source>
</evidence>
<comment type="caution">
    <text evidence="6">The sequence shown here is derived from an EMBL/GenBank/DDBJ whole genome shotgun (WGS) entry which is preliminary data.</text>
</comment>
<reference evidence="6 7" key="1">
    <citation type="submission" date="2024-01" db="EMBL/GenBank/DDBJ databases">
        <authorList>
            <person name="Alioto T."/>
            <person name="Alioto T."/>
            <person name="Gomez Garrido J."/>
        </authorList>
    </citation>
    <scope>NUCLEOTIDE SEQUENCE [LARGE SCALE GENOMIC DNA]</scope>
</reference>
<dbReference type="CDD" id="cd19941">
    <property type="entry name" value="TIL"/>
    <property type="match status" value="2"/>
</dbReference>
<proteinExistence type="predicted"/>
<dbReference type="Pfam" id="PF12714">
    <property type="entry name" value="TILa"/>
    <property type="match status" value="3"/>
</dbReference>
<evidence type="ECO:0000256" key="4">
    <source>
        <dbReference type="SAM" id="SignalP"/>
    </source>
</evidence>
<protein>
    <submittedName>
        <fullName evidence="6">IgGFc-binding protein-like</fullName>
    </submittedName>
</protein>
<feature type="domain" description="VWFD" evidence="5">
    <location>
        <begin position="1574"/>
        <end position="1744"/>
    </location>
</feature>
<dbReference type="Proteomes" id="UP001314229">
    <property type="component" value="Unassembled WGS sequence"/>
</dbReference>
<dbReference type="InterPro" id="IPR036084">
    <property type="entry name" value="Ser_inhib-like_sf"/>
</dbReference>
<dbReference type="PANTHER" id="PTHR11339:SF244">
    <property type="entry name" value="IGGFC-BINDING PROTEIN"/>
    <property type="match status" value="1"/>
</dbReference>
<dbReference type="Pfam" id="PF17517">
    <property type="entry name" value="IgGFc_binding"/>
    <property type="match status" value="1"/>
</dbReference>
<dbReference type="EMBL" id="CAWUFR010000001">
    <property type="protein sequence ID" value="CAK6949277.1"/>
    <property type="molecule type" value="Genomic_DNA"/>
</dbReference>
<dbReference type="SMART" id="SM00216">
    <property type="entry name" value="VWD"/>
    <property type="match status" value="3"/>
</dbReference>
<dbReference type="Pfam" id="PF08742">
    <property type="entry name" value="C8"/>
    <property type="match status" value="3"/>
</dbReference>
<dbReference type="GO" id="GO:0005615">
    <property type="term" value="C:extracellular space"/>
    <property type="evidence" value="ECO:0007669"/>
    <property type="project" value="TreeGrafter"/>
</dbReference>
<keyword evidence="4" id="KW-0732">Signal</keyword>
<feature type="domain" description="VWFD" evidence="5">
    <location>
        <begin position="797"/>
        <end position="975"/>
    </location>
</feature>
<gene>
    <name evidence="6" type="ORF">FSCOSCO3_A028285</name>
</gene>
<keyword evidence="2" id="KW-1015">Disulfide bond</keyword>
<dbReference type="PANTHER" id="PTHR11339">
    <property type="entry name" value="EXTRACELLULAR MATRIX GLYCOPROTEIN RELATED"/>
    <property type="match status" value="1"/>
</dbReference>
<feature type="signal peptide" evidence="4">
    <location>
        <begin position="1"/>
        <end position="19"/>
    </location>
</feature>
<name>A0AAV1MRC7_SCOSC</name>
<keyword evidence="3" id="KW-0325">Glycoprotein</keyword>
<feature type="chain" id="PRO_5043382137" evidence="4">
    <location>
        <begin position="20"/>
        <end position="1745"/>
    </location>
</feature>
<dbReference type="Gene3D" id="2.10.70.10">
    <property type="entry name" value="Complement Module, domain 1"/>
    <property type="match status" value="1"/>
</dbReference>
<evidence type="ECO:0000256" key="3">
    <source>
        <dbReference type="ARBA" id="ARBA00023180"/>
    </source>
</evidence>
<dbReference type="Gene3D" id="2.10.25.10">
    <property type="entry name" value="Laminin"/>
    <property type="match status" value="2"/>
</dbReference>
<feature type="domain" description="VWFD" evidence="5">
    <location>
        <begin position="1186"/>
        <end position="1370"/>
    </location>
</feature>
<dbReference type="InterPro" id="IPR001846">
    <property type="entry name" value="VWF_type-D"/>
</dbReference>
<dbReference type="SMART" id="SM00832">
    <property type="entry name" value="C8"/>
    <property type="match status" value="3"/>
</dbReference>
<dbReference type="InterPro" id="IPR025615">
    <property type="entry name" value="TILa_dom"/>
</dbReference>
<dbReference type="GO" id="GO:0031012">
    <property type="term" value="C:extracellular matrix"/>
    <property type="evidence" value="ECO:0007669"/>
    <property type="project" value="TreeGrafter"/>
</dbReference>
<feature type="domain" description="VWFD" evidence="5">
    <location>
        <begin position="465"/>
        <end position="647"/>
    </location>
</feature>
<evidence type="ECO:0000259" key="5">
    <source>
        <dbReference type="PROSITE" id="PS51233"/>
    </source>
</evidence>
<dbReference type="InterPro" id="IPR050780">
    <property type="entry name" value="Mucin_vWF_Thrombospondin_sf"/>
</dbReference>
<evidence type="ECO:0000313" key="6">
    <source>
        <dbReference type="EMBL" id="CAK6949277.1"/>
    </source>
</evidence>
<dbReference type="FunFam" id="2.10.25.10:FF:000055">
    <property type="entry name" value="alpha-tectorin isoform X1"/>
    <property type="match status" value="1"/>
</dbReference>